<dbReference type="Pfam" id="PF06172">
    <property type="entry name" value="Cupin_5"/>
    <property type="match status" value="1"/>
</dbReference>
<feature type="domain" description="DUF985" evidence="1">
    <location>
        <begin position="6"/>
        <end position="132"/>
    </location>
</feature>
<dbReference type="InterPro" id="IPR009327">
    <property type="entry name" value="Cupin_DUF985"/>
</dbReference>
<accession>A0A7C9QVA2</accession>
<dbReference type="EMBL" id="JAAIYP010000040">
    <property type="protein sequence ID" value="NFV81480.1"/>
    <property type="molecule type" value="Genomic_DNA"/>
</dbReference>
<dbReference type="RefSeq" id="WP_163681569.1">
    <property type="nucleotide sequence ID" value="NZ_JAAIYP010000040.1"/>
</dbReference>
<reference evidence="2 3" key="1">
    <citation type="submission" date="2020-02" db="EMBL/GenBank/DDBJ databases">
        <authorList>
            <person name="Dziuba M."/>
            <person name="Kuznetsov B."/>
            <person name="Mardanov A."/>
            <person name="Ravin N."/>
            <person name="Grouzdev D."/>
        </authorList>
    </citation>
    <scope>NUCLEOTIDE SEQUENCE [LARGE SCALE GENOMIC DNA]</scope>
    <source>
        <strain evidence="2 3">SpK</strain>
    </source>
</reference>
<dbReference type="SUPFAM" id="SSF51182">
    <property type="entry name" value="RmlC-like cupins"/>
    <property type="match status" value="1"/>
</dbReference>
<dbReference type="PANTHER" id="PTHR33387:SF3">
    <property type="entry name" value="DUF985 DOMAIN-CONTAINING PROTEIN"/>
    <property type="match status" value="1"/>
</dbReference>
<protein>
    <submittedName>
        <fullName evidence="2">Cupin domain-containing protein</fullName>
    </submittedName>
</protein>
<dbReference type="PANTHER" id="PTHR33387">
    <property type="entry name" value="RMLC-LIKE JELLY ROLL FOLD PROTEIN"/>
    <property type="match status" value="1"/>
</dbReference>
<dbReference type="Proteomes" id="UP000480684">
    <property type="component" value="Unassembled WGS sequence"/>
</dbReference>
<dbReference type="InterPro" id="IPR039935">
    <property type="entry name" value="YML079W-like"/>
</dbReference>
<dbReference type="Gene3D" id="2.60.120.10">
    <property type="entry name" value="Jelly Rolls"/>
    <property type="match status" value="1"/>
</dbReference>
<sequence length="143" mass="15571">MTTAAQLVTRLGLVPHPEGGHYAETYRAPAAEGERGTCTAIYYLLARGERSHWHRVDAVEVWNWHGGEALRLGIHEDGVTRWVVLGGDVLAGQVPQAVVPAYAWQAAEPLGEWSLVGCIVAPAFEFSGFEMAPPGWQPPEEGR</sequence>
<dbReference type="AlphaFoldDB" id="A0A7C9QVA2"/>
<dbReference type="InterPro" id="IPR014710">
    <property type="entry name" value="RmlC-like_jellyroll"/>
</dbReference>
<name>A0A7C9QVA2_9PROT</name>
<evidence type="ECO:0000259" key="1">
    <source>
        <dbReference type="Pfam" id="PF06172"/>
    </source>
</evidence>
<keyword evidence="3" id="KW-1185">Reference proteome</keyword>
<comment type="caution">
    <text evidence="2">The sequence shown here is derived from an EMBL/GenBank/DDBJ whole genome shotgun (WGS) entry which is preliminary data.</text>
</comment>
<dbReference type="InterPro" id="IPR011051">
    <property type="entry name" value="RmlC_Cupin_sf"/>
</dbReference>
<evidence type="ECO:0000313" key="3">
    <source>
        <dbReference type="Proteomes" id="UP000480684"/>
    </source>
</evidence>
<gene>
    <name evidence="2" type="ORF">G4223_15310</name>
</gene>
<proteinExistence type="predicted"/>
<organism evidence="2 3">
    <name type="scientific">Magnetospirillum aberrantis SpK</name>
    <dbReference type="NCBI Taxonomy" id="908842"/>
    <lineage>
        <taxon>Bacteria</taxon>
        <taxon>Pseudomonadati</taxon>
        <taxon>Pseudomonadota</taxon>
        <taxon>Alphaproteobacteria</taxon>
        <taxon>Rhodospirillales</taxon>
        <taxon>Rhodospirillaceae</taxon>
        <taxon>Magnetospirillum</taxon>
    </lineage>
</organism>
<dbReference type="CDD" id="cd06121">
    <property type="entry name" value="cupin_YML079wp"/>
    <property type="match status" value="1"/>
</dbReference>
<evidence type="ECO:0000313" key="2">
    <source>
        <dbReference type="EMBL" id="NFV81480.1"/>
    </source>
</evidence>